<dbReference type="InterPro" id="IPR043504">
    <property type="entry name" value="Peptidase_S1_PA_chymotrypsin"/>
</dbReference>
<evidence type="ECO:0000256" key="1">
    <source>
        <dbReference type="ARBA" id="ARBA00023157"/>
    </source>
</evidence>
<proteinExistence type="predicted"/>
<dbReference type="Gene3D" id="2.40.10.10">
    <property type="entry name" value="Trypsin-like serine proteases"/>
    <property type="match status" value="1"/>
</dbReference>
<keyword evidence="1" id="KW-1015">Disulfide bond</keyword>
<dbReference type="PANTHER" id="PTHR24252">
    <property type="entry name" value="ACROSIN-RELATED"/>
    <property type="match status" value="1"/>
</dbReference>
<dbReference type="PROSITE" id="PS00135">
    <property type="entry name" value="TRYPSIN_SER"/>
    <property type="match status" value="1"/>
</dbReference>
<dbReference type="SUPFAM" id="SSF50494">
    <property type="entry name" value="Trypsin-like serine proteases"/>
    <property type="match status" value="1"/>
</dbReference>
<dbReference type="PANTHER" id="PTHR24252:SF10">
    <property type="entry name" value="SERINE PROTEASE 56"/>
    <property type="match status" value="1"/>
</dbReference>
<dbReference type="SMART" id="SM00020">
    <property type="entry name" value="Tryp_SPc"/>
    <property type="match status" value="1"/>
</dbReference>
<dbReference type="InterPro" id="IPR001254">
    <property type="entry name" value="Trypsin_dom"/>
</dbReference>
<feature type="signal peptide" evidence="2">
    <location>
        <begin position="1"/>
        <end position="21"/>
    </location>
</feature>
<dbReference type="PROSITE" id="PS50240">
    <property type="entry name" value="TRYPSIN_DOM"/>
    <property type="match status" value="1"/>
</dbReference>
<reference evidence="4" key="1">
    <citation type="journal article" date="1997" name="Nucleic Acids Res.">
        <title>tRNAscan-SE: a program for improved detection of transfer RNA genes in genomic sequence.</title>
        <authorList>
            <person name="Lowe T.M."/>
            <person name="Eddy S.R."/>
        </authorList>
    </citation>
    <scope>NUCLEOTIDE SEQUENCE [LARGE SCALE GENOMIC DNA]</scope>
</reference>
<dbReference type="Pfam" id="PF00089">
    <property type="entry name" value="Trypsin"/>
    <property type="match status" value="1"/>
</dbReference>
<dbReference type="Proteomes" id="UP000694904">
    <property type="component" value="Chromosome 2"/>
</dbReference>
<evidence type="ECO:0000256" key="2">
    <source>
        <dbReference type="SAM" id="SignalP"/>
    </source>
</evidence>
<reference evidence="4" key="2">
    <citation type="journal article" date="2016" name="G3 (Bethesda)">
        <title>Genome Evolution in Three Species of Cactophilic Drosophila.</title>
        <authorList>
            <person name="Sanchez-Flores A."/>
            <person name="Penazola F."/>
            <person name="Carpinteyro-Ponce J."/>
            <person name="Nazario-Yepiz N."/>
            <person name="Abreu-Goodger C."/>
            <person name="Machado C.A."/>
            <person name="Markow T.A."/>
        </authorList>
    </citation>
    <scope>NUCLEOTIDE SEQUENCE [LARGE SCALE GENOMIC DNA]</scope>
</reference>
<dbReference type="PRINTS" id="PR00722">
    <property type="entry name" value="CHYMOTRYPSIN"/>
</dbReference>
<dbReference type="GeneID" id="108621229"/>
<dbReference type="CDD" id="cd00190">
    <property type="entry name" value="Tryp_SPc"/>
    <property type="match status" value="1"/>
</dbReference>
<accession>A0ABM1Q377</accession>
<reference evidence="5" key="3">
    <citation type="submission" date="2025-08" db="UniProtKB">
        <authorList>
            <consortium name="RefSeq"/>
        </authorList>
    </citation>
    <scope>IDENTIFICATION</scope>
    <source>
        <tissue evidence="5">Whole organism</tissue>
    </source>
</reference>
<dbReference type="InterPro" id="IPR001314">
    <property type="entry name" value="Peptidase_S1A"/>
</dbReference>
<evidence type="ECO:0000313" key="5">
    <source>
        <dbReference type="RefSeq" id="XP_017873913.1"/>
    </source>
</evidence>
<keyword evidence="4" id="KW-1185">Reference proteome</keyword>
<feature type="domain" description="Peptidase S1" evidence="3">
    <location>
        <begin position="41"/>
        <end position="275"/>
    </location>
</feature>
<organism evidence="4 5">
    <name type="scientific">Drosophila arizonae</name>
    <name type="common">Fruit fly</name>
    <dbReference type="NCBI Taxonomy" id="7263"/>
    <lineage>
        <taxon>Eukaryota</taxon>
        <taxon>Metazoa</taxon>
        <taxon>Ecdysozoa</taxon>
        <taxon>Arthropoda</taxon>
        <taxon>Hexapoda</taxon>
        <taxon>Insecta</taxon>
        <taxon>Pterygota</taxon>
        <taxon>Neoptera</taxon>
        <taxon>Endopterygota</taxon>
        <taxon>Diptera</taxon>
        <taxon>Brachycera</taxon>
        <taxon>Muscomorpha</taxon>
        <taxon>Ephydroidea</taxon>
        <taxon>Drosophilidae</taxon>
        <taxon>Drosophila</taxon>
    </lineage>
</organism>
<dbReference type="InterPro" id="IPR033116">
    <property type="entry name" value="TRYPSIN_SER"/>
</dbReference>
<sequence>MFVSQALPIGFLLLAAGVAAAAATEDDDQQRGTTVETHAKIIGGYPITIADAPYMVSIRARYYHEASFGEGHMCGGSVISQRVVCSAAHCFEINNTTPVQFRDSENFVVVAGGTYLNERTEFTAEYLVEQIIVHHNYIQATLENDIALLFLNGIIPNDSMYIRPVSLAEHPFSPGTLCVINGWGNQKMQLMQAIIPTVHQGLCSFIYMYLPRSQICAGWLSGGIDACRGDSGGPLVCMNSLTGIISWGVDCGRRFFPGVYTNISYFIPWIKMVNATFNYNEFKPMRRSLRSNNNSSFQNLYYLRNALLLTIIILAT</sequence>
<feature type="chain" id="PRO_5046529336" evidence="2">
    <location>
        <begin position="22"/>
        <end position="316"/>
    </location>
</feature>
<name>A0ABM1Q377_DROAR</name>
<evidence type="ECO:0000259" key="3">
    <source>
        <dbReference type="PROSITE" id="PS50240"/>
    </source>
</evidence>
<keyword evidence="2" id="KW-0732">Signal</keyword>
<gene>
    <name evidence="5" type="primary">LOC108621229</name>
</gene>
<dbReference type="RefSeq" id="XP_017873913.1">
    <property type="nucleotide sequence ID" value="XM_018018424.1"/>
</dbReference>
<dbReference type="InterPro" id="IPR009003">
    <property type="entry name" value="Peptidase_S1_PA"/>
</dbReference>
<evidence type="ECO:0000313" key="4">
    <source>
        <dbReference type="Proteomes" id="UP000694904"/>
    </source>
</evidence>
<protein>
    <submittedName>
        <fullName evidence="5">Trypsin-like isoform X1</fullName>
    </submittedName>
</protein>